<dbReference type="InterPro" id="IPR011989">
    <property type="entry name" value="ARM-like"/>
</dbReference>
<reference evidence="1 2" key="1">
    <citation type="submission" date="2016-10" db="EMBL/GenBank/DDBJ databases">
        <title>The whole genome sequencing and assembly of Aeribacillus pallidus KCTC3564 strain.</title>
        <authorList>
            <person name="Lee Y.-J."/>
            <person name="Park M.-K."/>
            <person name="Yi H."/>
            <person name="Bahn Y.-S."/>
            <person name="Kim J.F."/>
            <person name="Lee D.-W."/>
        </authorList>
    </citation>
    <scope>NUCLEOTIDE SEQUENCE [LARGE SCALE GENOMIC DNA]</scope>
    <source>
        <strain evidence="1 2">KCTC3564</strain>
    </source>
</reference>
<accession>A0A223E2Z2</accession>
<organism evidence="1 2">
    <name type="scientific">Aeribacillus pallidus</name>
    <dbReference type="NCBI Taxonomy" id="33936"/>
    <lineage>
        <taxon>Bacteria</taxon>
        <taxon>Bacillati</taxon>
        <taxon>Bacillota</taxon>
        <taxon>Bacilli</taxon>
        <taxon>Bacillales</taxon>
        <taxon>Bacillaceae</taxon>
        <taxon>Aeribacillus</taxon>
    </lineage>
</organism>
<evidence type="ECO:0008006" key="3">
    <source>
        <dbReference type="Google" id="ProtNLM"/>
    </source>
</evidence>
<protein>
    <recommendedName>
        <fullName evidence="3">HEAT repeat domain-containing protein</fullName>
    </recommendedName>
</protein>
<dbReference type="SUPFAM" id="SSF48371">
    <property type="entry name" value="ARM repeat"/>
    <property type="match status" value="1"/>
</dbReference>
<sequence>MDERTRHYFAELQSSDKNAQYEAYSSIMKITEEEVDWAYEVWDQLKEELTSKDPHKRSRAAQFLSRLAISDPEQRMLEDFPQVWEVTYDKKFVTARHSLQAIWRIGLAGEKQKEMVIRHLAARFDNCVDEKHATLIRFDIIQGLRNLYDKVQDEAIKQLAFDLIEKEEDPKYQKKYAAVWK</sequence>
<dbReference type="AlphaFoldDB" id="A0A223E2Z2"/>
<dbReference type="RefSeq" id="WP_094244772.1">
    <property type="nucleotide sequence ID" value="NZ_CP017703.1"/>
</dbReference>
<dbReference type="Proteomes" id="UP000214606">
    <property type="component" value="Chromosome"/>
</dbReference>
<evidence type="ECO:0000313" key="2">
    <source>
        <dbReference type="Proteomes" id="UP000214606"/>
    </source>
</evidence>
<dbReference type="Gene3D" id="1.25.10.10">
    <property type="entry name" value="Leucine-rich Repeat Variant"/>
    <property type="match status" value="1"/>
</dbReference>
<evidence type="ECO:0000313" key="1">
    <source>
        <dbReference type="EMBL" id="ASS89606.1"/>
    </source>
</evidence>
<name>A0A223E2Z2_9BACI</name>
<dbReference type="KEGG" id="apak:AP3564_04445"/>
<dbReference type="EMBL" id="CP017703">
    <property type="protein sequence ID" value="ASS89606.1"/>
    <property type="molecule type" value="Genomic_DNA"/>
</dbReference>
<gene>
    <name evidence="1" type="ORF">AP3564_04445</name>
</gene>
<dbReference type="InterPro" id="IPR016024">
    <property type="entry name" value="ARM-type_fold"/>
</dbReference>
<proteinExistence type="predicted"/>